<feature type="compositionally biased region" description="Gly residues" evidence="1">
    <location>
        <begin position="91"/>
        <end position="105"/>
    </location>
</feature>
<feature type="region of interest" description="Disordered" evidence="1">
    <location>
        <begin position="81"/>
        <end position="105"/>
    </location>
</feature>
<sequence>MELSASELSSAASLSKEAFEEKFVAIVAGRAAAPGKDDVSLLRLGGLREPEVADEVREAVDRKEREERRMGGRSWRREGGRHVIGEVFTGQKGGGRLGGRSGGGV</sequence>
<evidence type="ECO:0000313" key="3">
    <source>
        <dbReference type="Proteomes" id="UP001310890"/>
    </source>
</evidence>
<name>A0AAN7TH15_9PEZI</name>
<proteinExistence type="predicted"/>
<gene>
    <name evidence="2" type="ORF">LTR62_002023</name>
</gene>
<organism evidence="2 3">
    <name type="scientific">Meristemomyces frigidus</name>
    <dbReference type="NCBI Taxonomy" id="1508187"/>
    <lineage>
        <taxon>Eukaryota</taxon>
        <taxon>Fungi</taxon>
        <taxon>Dikarya</taxon>
        <taxon>Ascomycota</taxon>
        <taxon>Pezizomycotina</taxon>
        <taxon>Dothideomycetes</taxon>
        <taxon>Dothideomycetidae</taxon>
        <taxon>Mycosphaerellales</taxon>
        <taxon>Teratosphaeriaceae</taxon>
        <taxon>Meristemomyces</taxon>
    </lineage>
</organism>
<accession>A0AAN7TH15</accession>
<comment type="caution">
    <text evidence="2">The sequence shown here is derived from an EMBL/GenBank/DDBJ whole genome shotgun (WGS) entry which is preliminary data.</text>
</comment>
<reference evidence="2" key="1">
    <citation type="submission" date="2023-08" db="EMBL/GenBank/DDBJ databases">
        <title>Black Yeasts Isolated from many extreme environments.</title>
        <authorList>
            <person name="Coleine C."/>
            <person name="Stajich J.E."/>
            <person name="Selbmann L."/>
        </authorList>
    </citation>
    <scope>NUCLEOTIDE SEQUENCE</scope>
    <source>
        <strain evidence="2">CCFEE 5401</strain>
    </source>
</reference>
<dbReference type="EMBL" id="JAVRRL010000015">
    <property type="protein sequence ID" value="KAK5114866.1"/>
    <property type="molecule type" value="Genomic_DNA"/>
</dbReference>
<evidence type="ECO:0000256" key="1">
    <source>
        <dbReference type="SAM" id="MobiDB-lite"/>
    </source>
</evidence>
<dbReference type="AlphaFoldDB" id="A0AAN7TH15"/>
<dbReference type="Proteomes" id="UP001310890">
    <property type="component" value="Unassembled WGS sequence"/>
</dbReference>
<protein>
    <submittedName>
        <fullName evidence="2">Uncharacterized protein</fullName>
    </submittedName>
</protein>
<evidence type="ECO:0000313" key="2">
    <source>
        <dbReference type="EMBL" id="KAK5114866.1"/>
    </source>
</evidence>